<dbReference type="Proteomes" id="UP001156102">
    <property type="component" value="Unassembled WGS sequence"/>
</dbReference>
<feature type="domain" description="DUF4037" evidence="1">
    <location>
        <begin position="116"/>
        <end position="209"/>
    </location>
</feature>
<organism evidence="2 3">
    <name type="scientific">Ectobacillus ponti</name>
    <dbReference type="NCBI Taxonomy" id="2961894"/>
    <lineage>
        <taxon>Bacteria</taxon>
        <taxon>Bacillati</taxon>
        <taxon>Bacillota</taxon>
        <taxon>Bacilli</taxon>
        <taxon>Bacillales</taxon>
        <taxon>Bacillaceae</taxon>
        <taxon>Ectobacillus</taxon>
    </lineage>
</organism>
<gene>
    <name evidence="2" type="ORF">NK662_10165</name>
</gene>
<keyword evidence="3" id="KW-1185">Reference proteome</keyword>
<dbReference type="AlphaFoldDB" id="A0AA41X9S2"/>
<evidence type="ECO:0000313" key="3">
    <source>
        <dbReference type="Proteomes" id="UP001156102"/>
    </source>
</evidence>
<dbReference type="Pfam" id="PF13228">
    <property type="entry name" value="DUF4037"/>
    <property type="match status" value="1"/>
</dbReference>
<dbReference type="Gene3D" id="3.30.460.10">
    <property type="entry name" value="Beta Polymerase, domain 2"/>
    <property type="match status" value="1"/>
</dbReference>
<protein>
    <submittedName>
        <fullName evidence="2">DUF4037 domain-containing protein</fullName>
    </submittedName>
</protein>
<dbReference type="RefSeq" id="WP_254758812.1">
    <property type="nucleotide sequence ID" value="NZ_JANCLT010000004.1"/>
</dbReference>
<dbReference type="InterPro" id="IPR025117">
    <property type="entry name" value="DUF4037"/>
</dbReference>
<dbReference type="EMBL" id="JANCLT010000004">
    <property type="protein sequence ID" value="MCP8968903.1"/>
    <property type="molecule type" value="Genomic_DNA"/>
</dbReference>
<name>A0AA41X9S2_9BACI</name>
<dbReference type="SUPFAM" id="SSF81301">
    <property type="entry name" value="Nucleotidyltransferase"/>
    <property type="match status" value="1"/>
</dbReference>
<accession>A0AA41X9S2</accession>
<sequence length="274" mass="31453">MDIFTKTAERVAGEYGKLGKVEGVMLTGSVSRGWQDLYSDIELYVLWKEAPEEEDRTAVAKALGGEVLQLHPYEEGEWADVYMVDGIKLEISGFLPDTVEQWIYEVTEQYDTDISKQHVLASIADGRALLGEGLIVQWKKQCAAYPAGLMAALMEEHLETTGRWSSRYALLHRKDVLMLQAVKCQVLQQLWTLLFAVNRQYIPHPLFKWSRQYAKLLPVMPQDFQKRAEHVLTQLTEESVEMLETMRQEVYDLVEAAGTPVDKVYRHTFIRPVQ</sequence>
<proteinExistence type="predicted"/>
<comment type="caution">
    <text evidence="2">The sequence shown here is derived from an EMBL/GenBank/DDBJ whole genome shotgun (WGS) entry which is preliminary data.</text>
</comment>
<evidence type="ECO:0000313" key="2">
    <source>
        <dbReference type="EMBL" id="MCP8968903.1"/>
    </source>
</evidence>
<evidence type="ECO:0000259" key="1">
    <source>
        <dbReference type="Pfam" id="PF13228"/>
    </source>
</evidence>
<reference evidence="2" key="1">
    <citation type="submission" date="2022-07" db="EMBL/GenBank/DDBJ databases">
        <authorList>
            <person name="Li W.-J."/>
            <person name="Deng Q.-Q."/>
        </authorList>
    </citation>
    <scope>NUCLEOTIDE SEQUENCE</scope>
    <source>
        <strain evidence="2">SYSU M60031</strain>
    </source>
</reference>
<dbReference type="InterPro" id="IPR043519">
    <property type="entry name" value="NT_sf"/>
</dbReference>